<evidence type="ECO:0000256" key="2">
    <source>
        <dbReference type="ARBA" id="ARBA00022692"/>
    </source>
</evidence>
<evidence type="ECO:0000256" key="3">
    <source>
        <dbReference type="ARBA" id="ARBA00022989"/>
    </source>
</evidence>
<dbReference type="InterPro" id="IPR011701">
    <property type="entry name" value="MFS"/>
</dbReference>
<feature type="transmembrane region" description="Helical" evidence="5">
    <location>
        <begin position="176"/>
        <end position="195"/>
    </location>
</feature>
<feature type="transmembrane region" description="Helical" evidence="5">
    <location>
        <begin position="105"/>
        <end position="123"/>
    </location>
</feature>
<feature type="transmembrane region" description="Helical" evidence="5">
    <location>
        <begin position="347"/>
        <end position="369"/>
    </location>
</feature>
<dbReference type="PANTHER" id="PTHR23294:SF59">
    <property type="entry name" value="UNC93-LIKE PROTEIN C922.05C"/>
    <property type="match status" value="1"/>
</dbReference>
<comment type="subcellular location">
    <subcellularLocation>
        <location evidence="1">Membrane</location>
        <topology evidence="1">Multi-pass membrane protein</topology>
    </subcellularLocation>
</comment>
<feature type="transmembrane region" description="Helical" evidence="5">
    <location>
        <begin position="268"/>
        <end position="286"/>
    </location>
</feature>
<keyword evidence="3 5" id="KW-1133">Transmembrane helix</keyword>
<feature type="transmembrane region" description="Helical" evidence="5">
    <location>
        <begin position="50"/>
        <end position="67"/>
    </location>
</feature>
<evidence type="ECO:0000313" key="7">
    <source>
        <dbReference type="Proteomes" id="UP000193642"/>
    </source>
</evidence>
<dbReference type="PANTHER" id="PTHR23294">
    <property type="entry name" value="ET TRANSLATION PRODUCT-RELATED"/>
    <property type="match status" value="1"/>
</dbReference>
<dbReference type="GO" id="GO:0022857">
    <property type="term" value="F:transmembrane transporter activity"/>
    <property type="evidence" value="ECO:0007669"/>
    <property type="project" value="InterPro"/>
</dbReference>
<dbReference type="Pfam" id="PF07690">
    <property type="entry name" value="MFS_1"/>
    <property type="match status" value="1"/>
</dbReference>
<feature type="transmembrane region" description="Helical" evidence="5">
    <location>
        <begin position="74"/>
        <end position="93"/>
    </location>
</feature>
<evidence type="ECO:0000313" key="6">
    <source>
        <dbReference type="EMBL" id="ORY47699.1"/>
    </source>
</evidence>
<evidence type="ECO:0000256" key="5">
    <source>
        <dbReference type="SAM" id="Phobius"/>
    </source>
</evidence>
<comment type="caution">
    <text evidence="6">The sequence shown here is derived from an EMBL/GenBank/DDBJ whole genome shotgun (WGS) entry which is preliminary data.</text>
</comment>
<feature type="transmembrane region" description="Helical" evidence="5">
    <location>
        <begin position="416"/>
        <end position="438"/>
    </location>
</feature>
<dbReference type="EMBL" id="MCGO01000013">
    <property type="protein sequence ID" value="ORY47699.1"/>
    <property type="molecule type" value="Genomic_DNA"/>
</dbReference>
<evidence type="ECO:0000256" key="1">
    <source>
        <dbReference type="ARBA" id="ARBA00004141"/>
    </source>
</evidence>
<dbReference type="InterPro" id="IPR051617">
    <property type="entry name" value="UNC-93-like_regulator"/>
</dbReference>
<reference evidence="6 7" key="1">
    <citation type="submission" date="2016-07" db="EMBL/GenBank/DDBJ databases">
        <title>Pervasive Adenine N6-methylation of Active Genes in Fungi.</title>
        <authorList>
            <consortium name="DOE Joint Genome Institute"/>
            <person name="Mondo S.J."/>
            <person name="Dannebaum R.O."/>
            <person name="Kuo R.C."/>
            <person name="Labutti K."/>
            <person name="Haridas S."/>
            <person name="Kuo A."/>
            <person name="Salamov A."/>
            <person name="Ahrendt S.R."/>
            <person name="Lipzen A."/>
            <person name="Sullivan W."/>
            <person name="Andreopoulos W.B."/>
            <person name="Clum A."/>
            <person name="Lindquist E."/>
            <person name="Daum C."/>
            <person name="Ramamoorthy G.K."/>
            <person name="Gryganskyi A."/>
            <person name="Culley D."/>
            <person name="Magnuson J.K."/>
            <person name="James T.Y."/>
            <person name="O'Malley M.A."/>
            <person name="Stajich J.E."/>
            <person name="Spatafora J.W."/>
            <person name="Visel A."/>
            <person name="Grigoriev I.V."/>
        </authorList>
    </citation>
    <scope>NUCLEOTIDE SEQUENCE [LARGE SCALE GENOMIC DNA]</scope>
    <source>
        <strain evidence="6 7">JEL800</strain>
    </source>
</reference>
<sequence length="455" mass="49973">MGLFANLNYARTQVYVIAAVCFLCPGMWNALNSLPAATPKQETVKDQQNAAVYICFAIFGLLGGGINNILGPRILAAIGGTGYSLYAAAQYNIFKNGEGGYGPSFSIFSGAYLGVAAGMLWAAQGQICLTYPTESQKGTFFAIFWIIFNLGGVIGNLLSTSLAWPKGSDGPAIGDETYFCFILLMQCGSLVAMLIQPPGTIVREDQSQVEVRESTTVLVELTELIKLFKNPALLTLLLPCFSSNWFYSYQFGPYQTNFSGRSKNLNALFYWAAQAVAAWVLGHSFLDNTKYGRIQRAWTGLYVLIASTLITFGCGAVFEYFSNIKGWTQKENRIDASSDTATYIGPFLLYACYGAYDAFFQVYTYYLIGAISNTSETLSRYSGFYKGMQSAGQGLSWALTGFIFLGDNALSNTTQFWIMVVPCALSVVFWAVFVARYVKDTTVETSLLPKNEEWD</sequence>
<feature type="transmembrane region" description="Helical" evidence="5">
    <location>
        <begin position="298"/>
        <end position="318"/>
    </location>
</feature>
<feature type="transmembrane region" description="Helical" evidence="5">
    <location>
        <begin position="390"/>
        <end position="410"/>
    </location>
</feature>
<evidence type="ECO:0000256" key="4">
    <source>
        <dbReference type="ARBA" id="ARBA00023136"/>
    </source>
</evidence>
<protein>
    <recommendedName>
        <fullName evidence="8">MFS general substrate transporter</fullName>
    </recommendedName>
</protein>
<feature type="transmembrane region" description="Helical" evidence="5">
    <location>
        <begin position="12"/>
        <end position="30"/>
    </location>
</feature>
<dbReference type="Proteomes" id="UP000193642">
    <property type="component" value="Unassembled WGS sequence"/>
</dbReference>
<name>A0A1Y2CKZ3_9FUNG</name>
<keyword evidence="2 5" id="KW-0812">Transmembrane</keyword>
<dbReference type="InterPro" id="IPR036259">
    <property type="entry name" value="MFS_trans_sf"/>
</dbReference>
<dbReference type="Gene3D" id="1.20.1250.20">
    <property type="entry name" value="MFS general substrate transporter like domains"/>
    <property type="match status" value="1"/>
</dbReference>
<dbReference type="OrthoDB" id="2143770at2759"/>
<gene>
    <name evidence="6" type="ORF">BCR33DRAFT_714783</name>
</gene>
<dbReference type="GO" id="GO:0016020">
    <property type="term" value="C:membrane"/>
    <property type="evidence" value="ECO:0007669"/>
    <property type="project" value="UniProtKB-SubCell"/>
</dbReference>
<accession>A0A1Y2CKZ3</accession>
<organism evidence="6 7">
    <name type="scientific">Rhizoclosmatium globosum</name>
    <dbReference type="NCBI Taxonomy" id="329046"/>
    <lineage>
        <taxon>Eukaryota</taxon>
        <taxon>Fungi</taxon>
        <taxon>Fungi incertae sedis</taxon>
        <taxon>Chytridiomycota</taxon>
        <taxon>Chytridiomycota incertae sedis</taxon>
        <taxon>Chytridiomycetes</taxon>
        <taxon>Chytridiales</taxon>
        <taxon>Chytriomycetaceae</taxon>
        <taxon>Rhizoclosmatium</taxon>
    </lineage>
</organism>
<proteinExistence type="predicted"/>
<evidence type="ECO:0008006" key="8">
    <source>
        <dbReference type="Google" id="ProtNLM"/>
    </source>
</evidence>
<dbReference type="AlphaFoldDB" id="A0A1Y2CKZ3"/>
<keyword evidence="4 5" id="KW-0472">Membrane</keyword>
<feature type="transmembrane region" description="Helical" evidence="5">
    <location>
        <begin position="143"/>
        <end position="164"/>
    </location>
</feature>
<dbReference type="SUPFAM" id="SSF103473">
    <property type="entry name" value="MFS general substrate transporter"/>
    <property type="match status" value="1"/>
</dbReference>
<keyword evidence="7" id="KW-1185">Reference proteome</keyword>